<evidence type="ECO:0000313" key="3">
    <source>
        <dbReference type="Proteomes" id="UP000005337"/>
    </source>
</evidence>
<evidence type="ECO:0000256" key="1">
    <source>
        <dbReference type="SAM" id="Phobius"/>
    </source>
</evidence>
<keyword evidence="1" id="KW-1133">Transmembrane helix</keyword>
<comment type="caution">
    <text evidence="2">The sequence shown here is derived from an EMBL/GenBank/DDBJ whole genome shotgun (WGS) entry which is preliminary data.</text>
</comment>
<evidence type="ECO:0000313" key="2">
    <source>
        <dbReference type="EMBL" id="EDT13262.1"/>
    </source>
</evidence>
<dbReference type="Proteomes" id="UP000005337">
    <property type="component" value="Unassembled WGS sequence"/>
</dbReference>
<sequence length="78" mass="9780">MKRFLWFNLEKLKTDKEYFLVVFMFLIIIQLAFYFPLNKSLDFSNIFLGFIFTLFFIYVTFCKKTFSYKEVWQCFWKC</sequence>
<protein>
    <submittedName>
        <fullName evidence="2">Uncharacterized protein</fullName>
    </submittedName>
</protein>
<keyword evidence="1" id="KW-0472">Membrane</keyword>
<dbReference type="AlphaFoldDB" id="B1BYF6"/>
<feature type="transmembrane region" description="Helical" evidence="1">
    <location>
        <begin position="43"/>
        <end position="61"/>
    </location>
</feature>
<proteinExistence type="predicted"/>
<keyword evidence="1" id="KW-0812">Transmembrane</keyword>
<gene>
    <name evidence="2" type="ORF">AC3_A0621</name>
</gene>
<name>B1BYF6_CLOPF</name>
<accession>B1BYF6</accession>
<organism evidence="2 3">
    <name type="scientific">Clostridium perfringens E str. JGS1987</name>
    <dbReference type="NCBI Taxonomy" id="451755"/>
    <lineage>
        <taxon>Bacteria</taxon>
        <taxon>Bacillati</taxon>
        <taxon>Bacillota</taxon>
        <taxon>Clostridia</taxon>
        <taxon>Eubacteriales</taxon>
        <taxon>Clostridiaceae</taxon>
        <taxon>Clostridium</taxon>
    </lineage>
</organism>
<reference evidence="2 3" key="1">
    <citation type="submission" date="2007-07" db="EMBL/GenBank/DDBJ databases">
        <title>Annotation of Clostridium perfringens E str. JGS1987.</title>
        <authorList>
            <person name="Paulsen I."/>
            <person name="Sebastian Y."/>
        </authorList>
    </citation>
    <scope>NUCLEOTIDE SEQUENCE [LARGE SCALE GENOMIC DNA]</scope>
    <source>
        <strain evidence="3">E str. JGS1987</strain>
    </source>
</reference>
<dbReference type="EMBL" id="ABDW01000069">
    <property type="protein sequence ID" value="EDT13262.1"/>
    <property type="molecule type" value="Genomic_DNA"/>
</dbReference>
<feature type="transmembrane region" description="Helical" evidence="1">
    <location>
        <begin position="18"/>
        <end position="37"/>
    </location>
</feature>